<dbReference type="RefSeq" id="WP_201073775.1">
    <property type="nucleotide sequence ID" value="NZ_CP067420.1"/>
</dbReference>
<keyword evidence="3" id="KW-1185">Reference proteome</keyword>
<evidence type="ECO:0000313" key="3">
    <source>
        <dbReference type="Proteomes" id="UP000595197"/>
    </source>
</evidence>
<sequence length="526" mass="58479">MAATTNIVNLDALIRRADLATPGESSEDINALSVMGLAPKGLLYPALRKPDFQRETASWGPEQVADLISTFARRDLIPAVILWRAGHTVFVIDGAHRLSALIAWVHDDYGDGDVSRRFFQNYIPEEQSKAANRARDLVNAEVGSFRDHQFAIDFPDRSRPDIAERAARIGWQEIPAQWIRNADHDKAEKSFFRINQGGTKIDPTERRILNARGSATALAARAILRSGTGHNYWKSFEVENREKIEELGGQIYKLLFEPGLELPVRTLDVPLAGQGYGPHVLPFLFDLVNLTNDVAVKDSSYKRSGDDEGMIKDEDGGKTIEYLIKTRSILWRICSNHASSLGLHPALYFYSHGGVFQTTALLSIIHLFKGFQTADFIHFAQIRGKFEEFLMVHRSITEAVRKLGSGARSRPRVVSMFRELMDQFLQGNSVHEVTQALLADDNYAFLFKDAGDVEPSSPGRKFSRETKGAAFLRDALPTAPRCPTCGGIMHRNGMQAGHVKAKRDGGTGDVSNAMMQHPFCNSTVAQ</sequence>
<accession>A0ABX7B2Q9</accession>
<evidence type="ECO:0000259" key="1">
    <source>
        <dbReference type="Pfam" id="PF03235"/>
    </source>
</evidence>
<evidence type="ECO:0000313" key="2">
    <source>
        <dbReference type="EMBL" id="QQP88616.1"/>
    </source>
</evidence>
<protein>
    <submittedName>
        <fullName evidence="2">DUF262 domain-containing protein</fullName>
    </submittedName>
</protein>
<proteinExistence type="predicted"/>
<dbReference type="EMBL" id="CP067420">
    <property type="protein sequence ID" value="QQP88616.1"/>
    <property type="molecule type" value="Genomic_DNA"/>
</dbReference>
<organism evidence="2 3">
    <name type="scientific">Skermanella cutis</name>
    <dbReference type="NCBI Taxonomy" id="2775420"/>
    <lineage>
        <taxon>Bacteria</taxon>
        <taxon>Pseudomonadati</taxon>
        <taxon>Pseudomonadota</taxon>
        <taxon>Alphaproteobacteria</taxon>
        <taxon>Rhodospirillales</taxon>
        <taxon>Azospirillaceae</taxon>
        <taxon>Skermanella</taxon>
    </lineage>
</organism>
<name>A0ABX7B2Q9_9PROT</name>
<feature type="domain" description="GmrSD restriction endonucleases N-terminal" evidence="1">
    <location>
        <begin position="48"/>
        <end position="208"/>
    </location>
</feature>
<dbReference type="Gene3D" id="1.10.30.50">
    <property type="match status" value="1"/>
</dbReference>
<reference evidence="2" key="1">
    <citation type="submission" date="2021-02" db="EMBL/GenBank/DDBJ databases">
        <title>Skermanella TT6 skin isolate.</title>
        <authorList>
            <person name="Lee K."/>
            <person name="Ganzorig M."/>
        </authorList>
    </citation>
    <scope>NUCLEOTIDE SEQUENCE</scope>
    <source>
        <strain evidence="2">TT6</strain>
    </source>
</reference>
<dbReference type="InterPro" id="IPR004919">
    <property type="entry name" value="GmrSD_N"/>
</dbReference>
<gene>
    <name evidence="2" type="ORF">IGS68_21720</name>
</gene>
<dbReference type="Proteomes" id="UP000595197">
    <property type="component" value="Chromosome"/>
</dbReference>
<dbReference type="Pfam" id="PF03235">
    <property type="entry name" value="GmrSD_N"/>
    <property type="match status" value="1"/>
</dbReference>